<accession>A0A8R1IF66</accession>
<dbReference type="Pfam" id="PF21055">
    <property type="entry name" value="ZSWIM4-8_C"/>
    <property type="match status" value="1"/>
</dbReference>
<evidence type="ECO:0000256" key="3">
    <source>
        <dbReference type="ARBA" id="ARBA00022833"/>
    </source>
</evidence>
<keyword evidence="3" id="KW-0862">Zinc</keyword>
<feature type="region of interest" description="Disordered" evidence="4">
    <location>
        <begin position="494"/>
        <end position="558"/>
    </location>
</feature>
<keyword evidence="1" id="KW-0479">Metal-binding</keyword>
<evidence type="ECO:0000256" key="1">
    <source>
        <dbReference type="ARBA" id="ARBA00022723"/>
    </source>
</evidence>
<dbReference type="EnsemblMetazoa" id="CJA27415.1">
    <property type="protein sequence ID" value="CJA27415.1"/>
    <property type="gene ID" value="WBGene00182987"/>
</dbReference>
<feature type="compositionally biased region" description="Acidic residues" evidence="4">
    <location>
        <begin position="179"/>
        <end position="191"/>
    </location>
</feature>
<reference evidence="6" key="2">
    <citation type="submission" date="2022-06" db="UniProtKB">
        <authorList>
            <consortium name="EnsemblMetazoa"/>
        </authorList>
    </citation>
    <scope>IDENTIFICATION</scope>
    <source>
        <strain evidence="6">DF5081</strain>
    </source>
</reference>
<proteinExistence type="predicted"/>
<keyword evidence="7" id="KW-1185">Reference proteome</keyword>
<reference evidence="7" key="1">
    <citation type="submission" date="2010-08" db="EMBL/GenBank/DDBJ databases">
        <authorList>
            <consortium name="Caenorhabditis japonica Sequencing Consortium"/>
            <person name="Wilson R.K."/>
        </authorList>
    </citation>
    <scope>NUCLEOTIDE SEQUENCE [LARGE SCALE GENOMIC DNA]</scope>
    <source>
        <strain evidence="7">DF5081</strain>
    </source>
</reference>
<feature type="region of interest" description="Disordered" evidence="4">
    <location>
        <begin position="176"/>
        <end position="196"/>
    </location>
</feature>
<keyword evidence="2" id="KW-0863">Zinc-finger</keyword>
<dbReference type="Proteomes" id="UP000005237">
    <property type="component" value="Unassembled WGS sequence"/>
</dbReference>
<evidence type="ECO:0000313" key="7">
    <source>
        <dbReference type="Proteomes" id="UP000005237"/>
    </source>
</evidence>
<protein>
    <recommendedName>
        <fullName evidence="5">ZSWIM4-8 C-terminal domain-containing protein</fullName>
    </recommendedName>
</protein>
<evidence type="ECO:0000256" key="2">
    <source>
        <dbReference type="ARBA" id="ARBA00022771"/>
    </source>
</evidence>
<organism evidence="6 7">
    <name type="scientific">Caenorhabditis japonica</name>
    <dbReference type="NCBI Taxonomy" id="281687"/>
    <lineage>
        <taxon>Eukaryota</taxon>
        <taxon>Metazoa</taxon>
        <taxon>Ecdysozoa</taxon>
        <taxon>Nematoda</taxon>
        <taxon>Chromadorea</taxon>
        <taxon>Rhabditida</taxon>
        <taxon>Rhabditina</taxon>
        <taxon>Rhabditomorpha</taxon>
        <taxon>Rhabditoidea</taxon>
        <taxon>Rhabditidae</taxon>
        <taxon>Peloderinae</taxon>
        <taxon>Caenorhabditis</taxon>
    </lineage>
</organism>
<evidence type="ECO:0000313" key="6">
    <source>
        <dbReference type="EnsemblMetazoa" id="CJA27415.1"/>
    </source>
</evidence>
<dbReference type="InterPro" id="IPR048370">
    <property type="entry name" value="ZSWIM4-8_C"/>
</dbReference>
<feature type="domain" description="ZSWIM4-8 C-terminal" evidence="5">
    <location>
        <begin position="620"/>
        <end position="836"/>
    </location>
</feature>
<name>A0A8R1IF66_CAEJA</name>
<evidence type="ECO:0000259" key="5">
    <source>
        <dbReference type="Pfam" id="PF21055"/>
    </source>
</evidence>
<dbReference type="PANTHER" id="PTHR22619:SF1">
    <property type="entry name" value="ZINC FINGER SWIM DOMAIN-CONTAINING PROTEIN 8"/>
    <property type="match status" value="1"/>
</dbReference>
<dbReference type="AlphaFoldDB" id="A0A8R1IF66"/>
<feature type="region of interest" description="Disordered" evidence="4">
    <location>
        <begin position="576"/>
        <end position="598"/>
    </location>
</feature>
<dbReference type="GO" id="GO:0031462">
    <property type="term" value="C:Cul2-RING ubiquitin ligase complex"/>
    <property type="evidence" value="ECO:0007669"/>
    <property type="project" value="TreeGrafter"/>
</dbReference>
<feature type="compositionally biased region" description="Pro residues" evidence="4">
    <location>
        <begin position="499"/>
        <end position="509"/>
    </location>
</feature>
<dbReference type="PANTHER" id="PTHR22619">
    <property type="entry name" value="ZINC FINGER SWIM DOMAIN CONTAINING PROTEIN 4, 5, 6"/>
    <property type="match status" value="1"/>
</dbReference>
<feature type="region of interest" description="Disordered" evidence="4">
    <location>
        <begin position="217"/>
        <end position="266"/>
    </location>
</feature>
<dbReference type="GO" id="GO:0008270">
    <property type="term" value="F:zinc ion binding"/>
    <property type="evidence" value="ECO:0007669"/>
    <property type="project" value="UniProtKB-KW"/>
</dbReference>
<feature type="compositionally biased region" description="Low complexity" evidence="4">
    <location>
        <begin position="229"/>
        <end position="251"/>
    </location>
</feature>
<evidence type="ECO:0000256" key="4">
    <source>
        <dbReference type="SAM" id="MobiDB-lite"/>
    </source>
</evidence>
<sequence>MGEVQMEQIRAKAIELIDSEPGSGGEIPPITFTKFIFLALYWTEPANPPTRAPQNPPAAAASPVLQQNRRLLLPSDSELALKCALNVVGCRPILSDRYALHWETIRRERSELICLLLTRYKDSQEKCALIIDRALDPKMHRMYQHHHSNAAYFLERCPAYLKRFKQGQRPIFPYTEEAQQADDEEESDENPDPSAEYEAQIDAELQKMNENENSITEAGAISRDRLSDEGLQSSSSSDISSQTSGPSTSISTDSVNSHPANMPGLTKENKATINAMRKNQGSTNTSRKPRKRAVQSITFDHRNYVTDSHVFHTFELAKKILFEAGGPQSTVIWGNPAVGGVNRRLHLCAIVIATYALGISNRISPSWNTRTYNHIAGWVATQVQEVGSQSVEIIRQIWMAHFTPNEIAHIADKSAPVSDPGMKHETAKLALSVLPFAHALTDDEVINAIRRCRNDSRSMLIAGLLAMDTPQFRQIGRTRTLFAVMQHWYDLSFEEEPPRNPQPLPPPPAGMIVNPYANLLPRPPQPPQNHQQQQMHRQRQRQRNAVPQQPHLQVAPHRLPQSVFLYPQAYRSEVARLHQSHSAPQLGGNPGEVGPDQEHLAVPPIQVSNHQNMPPPSPTNLLLNAYYYGMRAMDCLATSPGEERQMYLKFGVHPPYADELMCLYNVAKQLGGQYLYSFYCNAGRSVLSPYILHQYARESVQHFPHRLFNQQQQQQQQQRLPQPMPLVIPTFPQTPANVRYPHVRFSMPGQITNLFLSHGYQQVTGELFERCCEQYLQAIVNKMNSPKVNDSNEFIGQICSFLQGAHEAFQWIPNMGRPLFEDFVRVVKRQKSYRKDCAQSVNQLIGQLCG</sequence>